<dbReference type="EMBL" id="NESQ01000193">
    <property type="protein sequence ID" value="PUU76279.1"/>
    <property type="molecule type" value="Genomic_DNA"/>
</dbReference>
<reference evidence="1 2" key="1">
    <citation type="submission" date="2017-04" db="EMBL/GenBank/DDBJ databases">
        <title>Draft genome sequence of Tuber borchii Vittad., a whitish edible truffle.</title>
        <authorList>
            <consortium name="DOE Joint Genome Institute"/>
            <person name="Murat C."/>
            <person name="Kuo A."/>
            <person name="Barry K.W."/>
            <person name="Clum A."/>
            <person name="Dockter R.B."/>
            <person name="Fauchery L."/>
            <person name="Iotti M."/>
            <person name="Kohler A."/>
            <person name="Labutti K."/>
            <person name="Lindquist E.A."/>
            <person name="Lipzen A."/>
            <person name="Ohm R.A."/>
            <person name="Wang M."/>
            <person name="Grigoriev I.V."/>
            <person name="Zambonelli A."/>
            <person name="Martin F.M."/>
        </authorList>
    </citation>
    <scope>NUCLEOTIDE SEQUENCE [LARGE SCALE GENOMIC DNA]</scope>
    <source>
        <strain evidence="1 2">Tbo3840</strain>
    </source>
</reference>
<name>A0A2T6ZLB5_TUBBO</name>
<organism evidence="1 2">
    <name type="scientific">Tuber borchii</name>
    <name type="common">White truffle</name>
    <dbReference type="NCBI Taxonomy" id="42251"/>
    <lineage>
        <taxon>Eukaryota</taxon>
        <taxon>Fungi</taxon>
        <taxon>Dikarya</taxon>
        <taxon>Ascomycota</taxon>
        <taxon>Pezizomycotina</taxon>
        <taxon>Pezizomycetes</taxon>
        <taxon>Pezizales</taxon>
        <taxon>Tuberaceae</taxon>
        <taxon>Tuber</taxon>
    </lineage>
</organism>
<dbReference type="AlphaFoldDB" id="A0A2T6ZLB5"/>
<gene>
    <name evidence="1" type="ORF">B9Z19DRAFT_260820</name>
</gene>
<proteinExistence type="predicted"/>
<accession>A0A2T6ZLB5</accession>
<comment type="caution">
    <text evidence="1">The sequence shown here is derived from an EMBL/GenBank/DDBJ whole genome shotgun (WGS) entry which is preliminary data.</text>
</comment>
<evidence type="ECO:0000313" key="2">
    <source>
        <dbReference type="Proteomes" id="UP000244722"/>
    </source>
</evidence>
<protein>
    <submittedName>
        <fullName evidence="1">Uncharacterized protein</fullName>
    </submittedName>
</protein>
<keyword evidence="2" id="KW-1185">Reference proteome</keyword>
<evidence type="ECO:0000313" key="1">
    <source>
        <dbReference type="EMBL" id="PUU76279.1"/>
    </source>
</evidence>
<dbReference type="Proteomes" id="UP000244722">
    <property type="component" value="Unassembled WGS sequence"/>
</dbReference>
<sequence>MHSSAIVYMKLNRVVYRCSMQDFLPYFSAMVHLIFPRAQRGFFFPFPIPRMEYRVTGIITNRCSSTKNYRP</sequence>